<organism evidence="15 16">
    <name type="scientific">Aquabacterium lacunae</name>
    <dbReference type="NCBI Taxonomy" id="2528630"/>
    <lineage>
        <taxon>Bacteria</taxon>
        <taxon>Pseudomonadati</taxon>
        <taxon>Pseudomonadota</taxon>
        <taxon>Betaproteobacteria</taxon>
        <taxon>Burkholderiales</taxon>
        <taxon>Aquabacterium</taxon>
    </lineage>
</organism>
<dbReference type="AlphaFoldDB" id="A0A4Q9H646"/>
<keyword evidence="5 13" id="KW-1003">Cell membrane</keyword>
<dbReference type="OrthoDB" id="9807950at2"/>
<dbReference type="FunFam" id="3.40.1690.10:FF:000001">
    <property type="entry name" value="Flagellar biosynthetic protein FlhB"/>
    <property type="match status" value="1"/>
</dbReference>
<comment type="caution">
    <text evidence="15">The sequence shown here is derived from an EMBL/GenBank/DDBJ whole genome shotgun (WGS) entry which is preliminary data.</text>
</comment>
<comment type="function">
    <text evidence="12 13">Required for formation of the rod structure in the basal body of the flagellar apparatus. Together with FliI and FliH, may constitute the export apparatus of flagellin.</text>
</comment>
<dbReference type="Gene3D" id="3.40.1690.10">
    <property type="entry name" value="secretion proteins EscU"/>
    <property type="match status" value="1"/>
</dbReference>
<evidence type="ECO:0000256" key="9">
    <source>
        <dbReference type="ARBA" id="ARBA00022989"/>
    </source>
</evidence>
<dbReference type="PANTHER" id="PTHR30531:SF12">
    <property type="entry name" value="FLAGELLAR BIOSYNTHETIC PROTEIN FLHB"/>
    <property type="match status" value="1"/>
</dbReference>
<feature type="region of interest" description="Disordered" evidence="14">
    <location>
        <begin position="1"/>
        <end position="22"/>
    </location>
</feature>
<evidence type="ECO:0000256" key="13">
    <source>
        <dbReference type="RuleBase" id="RU364091"/>
    </source>
</evidence>
<evidence type="ECO:0000256" key="4">
    <source>
        <dbReference type="ARBA" id="ARBA00022448"/>
    </source>
</evidence>
<dbReference type="Proteomes" id="UP000292120">
    <property type="component" value="Unassembled WGS sequence"/>
</dbReference>
<keyword evidence="7 13" id="KW-1005">Bacterial flagellum biogenesis</keyword>
<feature type="compositionally biased region" description="Basic and acidic residues" evidence="14">
    <location>
        <begin position="13"/>
        <end position="22"/>
    </location>
</feature>
<feature type="transmembrane region" description="Helical" evidence="13">
    <location>
        <begin position="192"/>
        <end position="210"/>
    </location>
</feature>
<dbReference type="GO" id="GO:0009306">
    <property type="term" value="P:protein secretion"/>
    <property type="evidence" value="ECO:0007669"/>
    <property type="project" value="InterPro"/>
</dbReference>
<dbReference type="PANTHER" id="PTHR30531">
    <property type="entry name" value="FLAGELLAR BIOSYNTHETIC PROTEIN FLHB"/>
    <property type="match status" value="1"/>
</dbReference>
<keyword evidence="15" id="KW-0966">Cell projection</keyword>
<dbReference type="EMBL" id="SIXI01000001">
    <property type="protein sequence ID" value="TBO34197.1"/>
    <property type="molecule type" value="Genomic_DNA"/>
</dbReference>
<keyword evidence="16" id="KW-1185">Reference proteome</keyword>
<dbReference type="PRINTS" id="PR00950">
    <property type="entry name" value="TYPE3IMSPROT"/>
</dbReference>
<dbReference type="InterPro" id="IPR029025">
    <property type="entry name" value="T3SS_substrate_exporter_C"/>
</dbReference>
<evidence type="ECO:0000256" key="5">
    <source>
        <dbReference type="ARBA" id="ARBA00022475"/>
    </source>
</evidence>
<dbReference type="GO" id="GO:0005886">
    <property type="term" value="C:plasma membrane"/>
    <property type="evidence" value="ECO:0007669"/>
    <property type="project" value="UniProtKB-SubCell"/>
</dbReference>
<keyword evidence="11 13" id="KW-1006">Bacterial flagellum protein export</keyword>
<keyword evidence="15" id="KW-0282">Flagellum</keyword>
<gene>
    <name evidence="13 15" type="primary">flhB</name>
    <name evidence="15" type="ORF">EYS42_01805</name>
</gene>
<evidence type="ECO:0000256" key="6">
    <source>
        <dbReference type="ARBA" id="ARBA00022692"/>
    </source>
</evidence>
<keyword evidence="8 13" id="KW-0653">Protein transport</keyword>
<keyword evidence="4 13" id="KW-0813">Transport</keyword>
<name>A0A4Q9H646_9BURK</name>
<keyword evidence="9 13" id="KW-1133">Transmembrane helix</keyword>
<sequence>MSDDSQDKQLPASERKLSKAREDGQVVRSKDLGHFLVLLAATGILIALTPTWFDAVGKLLRSGLIFDARTVAAPDMMVQRLGQWVTQALVLVVPLALGIALASVAASVAAGGWVMTFKVIAPKFSKLDPLQGIGNVFSKKQLLDALKACAMGLVIGAVGCLLLWKRWPDLVNLLALPLPAAFAAVGEAVRSVLMSLLLVVAAFALLDWPLQKYLFAEQMKMSHQEVKDEFKQQEGNVEVKNKIKQIGRERARKRMLANVPQADLVVMNPTHYAVALKYDDGTMGAPRVVAKGLDLMAFKIRDIATEHEVPVLEAPPLARALYATTEVDAEVPMALYSAVAQVLAYVYQLKAALAGKAPMPGHMPDLDVPRDLDPHHTRGA</sequence>
<keyword evidence="15" id="KW-0969">Cilium</keyword>
<dbReference type="InterPro" id="IPR006136">
    <property type="entry name" value="FlhB"/>
</dbReference>
<dbReference type="NCBIfam" id="TIGR00328">
    <property type="entry name" value="flhB"/>
    <property type="match status" value="1"/>
</dbReference>
<evidence type="ECO:0000313" key="15">
    <source>
        <dbReference type="EMBL" id="TBO34197.1"/>
    </source>
</evidence>
<dbReference type="GO" id="GO:0044780">
    <property type="term" value="P:bacterial-type flagellum assembly"/>
    <property type="evidence" value="ECO:0007669"/>
    <property type="project" value="InterPro"/>
</dbReference>
<dbReference type="Pfam" id="PF01312">
    <property type="entry name" value="Bac_export_2"/>
    <property type="match status" value="1"/>
</dbReference>
<evidence type="ECO:0000256" key="14">
    <source>
        <dbReference type="SAM" id="MobiDB-lite"/>
    </source>
</evidence>
<evidence type="ECO:0000256" key="12">
    <source>
        <dbReference type="ARBA" id="ARBA00025078"/>
    </source>
</evidence>
<proteinExistence type="inferred from homology"/>
<evidence type="ECO:0000256" key="2">
    <source>
        <dbReference type="ARBA" id="ARBA00010690"/>
    </source>
</evidence>
<dbReference type="Gene3D" id="6.10.250.2080">
    <property type="match status" value="1"/>
</dbReference>
<evidence type="ECO:0000313" key="16">
    <source>
        <dbReference type="Proteomes" id="UP000292120"/>
    </source>
</evidence>
<comment type="subcellular location">
    <subcellularLocation>
        <location evidence="1">Cell membrane</location>
        <topology evidence="1">Multi-pass membrane protein</topology>
    </subcellularLocation>
</comment>
<evidence type="ECO:0000256" key="7">
    <source>
        <dbReference type="ARBA" id="ARBA00022795"/>
    </source>
</evidence>
<evidence type="ECO:0000256" key="1">
    <source>
        <dbReference type="ARBA" id="ARBA00004651"/>
    </source>
</evidence>
<evidence type="ECO:0000256" key="10">
    <source>
        <dbReference type="ARBA" id="ARBA00023136"/>
    </source>
</evidence>
<evidence type="ECO:0000256" key="8">
    <source>
        <dbReference type="ARBA" id="ARBA00022927"/>
    </source>
</evidence>
<dbReference type="SUPFAM" id="SSF160544">
    <property type="entry name" value="EscU C-terminal domain-like"/>
    <property type="match status" value="1"/>
</dbReference>
<keyword evidence="6 13" id="KW-0812">Transmembrane</keyword>
<protein>
    <recommendedName>
        <fullName evidence="3 13">Flagellar biosynthetic protein FlhB</fullName>
    </recommendedName>
</protein>
<feature type="transmembrane region" description="Helical" evidence="13">
    <location>
        <begin position="88"/>
        <end position="121"/>
    </location>
</feature>
<feature type="transmembrane region" description="Helical" evidence="13">
    <location>
        <begin position="35"/>
        <end position="53"/>
    </location>
</feature>
<evidence type="ECO:0000256" key="3">
    <source>
        <dbReference type="ARBA" id="ARBA00021622"/>
    </source>
</evidence>
<dbReference type="RefSeq" id="WP_130966146.1">
    <property type="nucleotide sequence ID" value="NZ_SIXI01000001.1"/>
</dbReference>
<dbReference type="InterPro" id="IPR006135">
    <property type="entry name" value="T3SS_substrate_exporter"/>
</dbReference>
<evidence type="ECO:0000256" key="11">
    <source>
        <dbReference type="ARBA" id="ARBA00023225"/>
    </source>
</evidence>
<comment type="similarity">
    <text evidence="2 13">Belongs to the type III secretion exporter family.</text>
</comment>
<reference evidence="15 16" key="1">
    <citation type="submission" date="2019-02" db="EMBL/GenBank/DDBJ databases">
        <title>Aquabacterium sp. strain KMB7.</title>
        <authorList>
            <person name="Chen W.-M."/>
        </authorList>
    </citation>
    <scope>NUCLEOTIDE SEQUENCE [LARGE SCALE GENOMIC DNA]</scope>
    <source>
        <strain evidence="15 16">KMB7</strain>
    </source>
</reference>
<accession>A0A4Q9H646</accession>
<keyword evidence="10 13" id="KW-0472">Membrane</keyword>
<feature type="transmembrane region" description="Helical" evidence="13">
    <location>
        <begin position="142"/>
        <end position="164"/>
    </location>
</feature>